<dbReference type="VEuPathDB" id="VectorBase:ISCW023712"/>
<dbReference type="SUPFAM" id="SSF51735">
    <property type="entry name" value="NAD(P)-binding Rossmann-fold domains"/>
    <property type="match status" value="1"/>
</dbReference>
<dbReference type="Pfam" id="PF00106">
    <property type="entry name" value="adh_short"/>
    <property type="match status" value="1"/>
</dbReference>
<dbReference type="CDD" id="cd05233">
    <property type="entry name" value="SDR_c"/>
    <property type="match status" value="1"/>
</dbReference>
<name>B7QHV0_IXOSC</name>
<dbReference type="Proteomes" id="UP000001555">
    <property type="component" value="Unassembled WGS sequence"/>
</dbReference>
<comment type="pathway">
    <text evidence="1">Lipid metabolism; fatty acid biosynthesis.</text>
</comment>
<keyword evidence="3 4" id="KW-0560">Oxidoreductase</keyword>
<gene>
    <name evidence="4" type="ORF">IscW_ISCW023712</name>
</gene>
<organism>
    <name type="scientific">Ixodes scapularis</name>
    <name type="common">Black-legged tick</name>
    <name type="synonym">Deer tick</name>
    <dbReference type="NCBI Taxonomy" id="6945"/>
    <lineage>
        <taxon>Eukaryota</taxon>
        <taxon>Metazoa</taxon>
        <taxon>Ecdysozoa</taxon>
        <taxon>Arthropoda</taxon>
        <taxon>Chelicerata</taxon>
        <taxon>Arachnida</taxon>
        <taxon>Acari</taxon>
        <taxon>Parasitiformes</taxon>
        <taxon>Ixodida</taxon>
        <taxon>Ixodoidea</taxon>
        <taxon>Ixodidae</taxon>
        <taxon>Ixodinae</taxon>
        <taxon>Ixodes</taxon>
    </lineage>
</organism>
<dbReference type="PANTHER" id="PTHR42760">
    <property type="entry name" value="SHORT-CHAIN DEHYDROGENASES/REDUCTASES FAMILY MEMBER"/>
    <property type="match status" value="1"/>
</dbReference>
<feature type="non-terminal residue" evidence="4">
    <location>
        <position position="1"/>
    </location>
</feature>
<dbReference type="HOGENOM" id="CLU_010194_2_19_1"/>
<evidence type="ECO:0000256" key="1">
    <source>
        <dbReference type="ARBA" id="ARBA00005194"/>
    </source>
</evidence>
<dbReference type="GO" id="GO:0004303">
    <property type="term" value="F:estradiol 17-beta-dehydrogenase [NAD(P)+] activity"/>
    <property type="evidence" value="ECO:0007669"/>
    <property type="project" value="UniProtKB-EC"/>
</dbReference>
<dbReference type="Gene3D" id="3.40.50.720">
    <property type="entry name" value="NAD(P)-binding Rossmann-like Domain"/>
    <property type="match status" value="1"/>
</dbReference>
<evidence type="ECO:0000313" key="4">
    <source>
        <dbReference type="EMBL" id="EEC18422.1"/>
    </source>
</evidence>
<evidence type="ECO:0000256" key="2">
    <source>
        <dbReference type="ARBA" id="ARBA00006484"/>
    </source>
</evidence>
<dbReference type="VEuPathDB" id="VectorBase:ISCP_017191"/>
<dbReference type="AlphaFoldDB" id="B7QHV0"/>
<sequence>LTDTTMSFCLPFAGQTAVVIGGGSGIGKSTCNALASEGALVVVADISLETARTTAQSLPEISQHLAIQVDVGSSQSVKALFETVGRECKVPPSIVVNCAGIMGARRYLTETPEDDFDNVVRVNLKVINFLYI</sequence>
<dbReference type="VEuPathDB" id="VectorBase:ISCI023712"/>
<keyword evidence="6" id="KW-1185">Reference proteome</keyword>
<dbReference type="PaxDb" id="6945-B7QHV0"/>
<dbReference type="PANTHER" id="PTHR42760:SF83">
    <property type="entry name" value="(3R)-3-HYDROXYACYL-COA DEHYDROGENASE"/>
    <property type="match status" value="1"/>
</dbReference>
<reference evidence="4 6" key="1">
    <citation type="submission" date="2008-03" db="EMBL/GenBank/DDBJ databases">
        <title>Annotation of Ixodes scapularis.</title>
        <authorList>
            <consortium name="Ixodes scapularis Genome Project Consortium"/>
            <person name="Caler E."/>
            <person name="Hannick L.I."/>
            <person name="Bidwell S."/>
            <person name="Joardar V."/>
            <person name="Thiagarajan M."/>
            <person name="Amedeo P."/>
            <person name="Galinsky K.J."/>
            <person name="Schobel S."/>
            <person name="Inman J."/>
            <person name="Hostetler J."/>
            <person name="Miller J."/>
            <person name="Hammond M."/>
            <person name="Megy K."/>
            <person name="Lawson D."/>
            <person name="Kodira C."/>
            <person name="Sutton G."/>
            <person name="Meyer J."/>
            <person name="Hill C.A."/>
            <person name="Birren B."/>
            <person name="Nene V."/>
            <person name="Collins F."/>
            <person name="Alarcon-Chaidez F."/>
            <person name="Wikel S."/>
            <person name="Strausberg R."/>
        </authorList>
    </citation>
    <scope>NUCLEOTIDE SEQUENCE [LARGE SCALE GENOMIC DNA]</scope>
    <source>
        <strain evidence="6">Wikel</strain>
        <strain evidence="4">Wikel colony</strain>
    </source>
</reference>
<dbReference type="EMBL" id="ABJB011024962">
    <property type="status" value="NOT_ANNOTATED_CDS"/>
    <property type="molecule type" value="Genomic_DNA"/>
</dbReference>
<dbReference type="EC" id="1.1.1.62" evidence="4"/>
<reference evidence="5" key="2">
    <citation type="submission" date="2020-05" db="UniProtKB">
        <authorList>
            <consortium name="EnsemblMetazoa"/>
        </authorList>
    </citation>
    <scope>IDENTIFICATION</scope>
    <source>
        <strain evidence="5">wikel</strain>
    </source>
</reference>
<dbReference type="InterPro" id="IPR036291">
    <property type="entry name" value="NAD(P)-bd_dom_sf"/>
</dbReference>
<evidence type="ECO:0000313" key="5">
    <source>
        <dbReference type="EnsemblMetazoa" id="ISCW023712-PA"/>
    </source>
</evidence>
<dbReference type="EMBL" id="ABJB010597283">
    <property type="status" value="NOT_ANNOTATED_CDS"/>
    <property type="molecule type" value="Genomic_DNA"/>
</dbReference>
<proteinExistence type="inferred from homology"/>
<dbReference type="EMBL" id="ABJB011103698">
    <property type="status" value="NOT_ANNOTATED_CDS"/>
    <property type="molecule type" value="Genomic_DNA"/>
</dbReference>
<dbReference type="OrthoDB" id="8123394at2759"/>
<comment type="similarity">
    <text evidence="2">Belongs to the short-chain dehydrogenases/reductases (SDR) family.</text>
</comment>
<dbReference type="InterPro" id="IPR002347">
    <property type="entry name" value="SDR_fam"/>
</dbReference>
<protein>
    <submittedName>
        <fullName evidence="4 5">Beta-ketoacyl-ACP reductase, putative</fullName>
        <ecNumber evidence="4">1.1.1.62</ecNumber>
    </submittedName>
</protein>
<accession>B7QHV0</accession>
<evidence type="ECO:0000313" key="6">
    <source>
        <dbReference type="Proteomes" id="UP000001555"/>
    </source>
</evidence>
<dbReference type="EMBL" id="DS941744">
    <property type="protein sequence ID" value="EEC18422.1"/>
    <property type="molecule type" value="Genomic_DNA"/>
</dbReference>
<evidence type="ECO:0000256" key="3">
    <source>
        <dbReference type="ARBA" id="ARBA00023002"/>
    </source>
</evidence>
<dbReference type="STRING" id="6945.B7QHV0"/>
<dbReference type="EnsemblMetazoa" id="ISCW023712-RA">
    <property type="protein sequence ID" value="ISCW023712-PA"/>
    <property type="gene ID" value="ISCW023712"/>
</dbReference>